<keyword evidence="2" id="KW-1185">Reference proteome</keyword>
<dbReference type="AlphaFoldDB" id="A0A022QC93"/>
<dbReference type="InterPro" id="IPR036188">
    <property type="entry name" value="FAD/NAD-bd_sf"/>
</dbReference>
<name>A0A022QC93_ERYGU</name>
<dbReference type="EMBL" id="KI632106">
    <property type="protein sequence ID" value="EYU24873.1"/>
    <property type="molecule type" value="Genomic_DNA"/>
</dbReference>
<dbReference type="Proteomes" id="UP000030748">
    <property type="component" value="Unassembled WGS sequence"/>
</dbReference>
<proteinExistence type="predicted"/>
<dbReference type="STRING" id="4155.A0A022QC93"/>
<accession>A0A022QC93</accession>
<organism evidence="1 2">
    <name type="scientific">Erythranthe guttata</name>
    <name type="common">Yellow monkey flower</name>
    <name type="synonym">Mimulus guttatus</name>
    <dbReference type="NCBI Taxonomy" id="4155"/>
    <lineage>
        <taxon>Eukaryota</taxon>
        <taxon>Viridiplantae</taxon>
        <taxon>Streptophyta</taxon>
        <taxon>Embryophyta</taxon>
        <taxon>Tracheophyta</taxon>
        <taxon>Spermatophyta</taxon>
        <taxon>Magnoliopsida</taxon>
        <taxon>eudicotyledons</taxon>
        <taxon>Gunneridae</taxon>
        <taxon>Pentapetalae</taxon>
        <taxon>asterids</taxon>
        <taxon>lamiids</taxon>
        <taxon>Lamiales</taxon>
        <taxon>Phrymaceae</taxon>
        <taxon>Erythranthe</taxon>
    </lineage>
</organism>
<sequence>QIIINLLQPYVASIKPAQLGLKTTCIEKRGTLGGTCEEYRLVIWPPVRRFFNTLNKKNSSPILSKPSTLKLLARNSQ</sequence>
<feature type="non-terminal residue" evidence="1">
    <location>
        <position position="1"/>
    </location>
</feature>
<protein>
    <submittedName>
        <fullName evidence="1">Uncharacterized protein</fullName>
    </submittedName>
</protein>
<gene>
    <name evidence="1" type="ORF">MIMGU_mgv1a024696mg</name>
</gene>
<evidence type="ECO:0000313" key="2">
    <source>
        <dbReference type="Proteomes" id="UP000030748"/>
    </source>
</evidence>
<reference evidence="1 2" key="1">
    <citation type="journal article" date="2013" name="Proc. Natl. Acad. Sci. U.S.A.">
        <title>Fine-scale variation in meiotic recombination in Mimulus inferred from population shotgun sequencing.</title>
        <authorList>
            <person name="Hellsten U."/>
            <person name="Wright K.M."/>
            <person name="Jenkins J."/>
            <person name="Shu S."/>
            <person name="Yuan Y."/>
            <person name="Wessler S.R."/>
            <person name="Schmutz J."/>
            <person name="Willis J.H."/>
            <person name="Rokhsar D.S."/>
        </authorList>
    </citation>
    <scope>NUCLEOTIDE SEQUENCE [LARGE SCALE GENOMIC DNA]</scope>
    <source>
        <strain evidence="2">cv. DUN x IM62</strain>
    </source>
</reference>
<evidence type="ECO:0000313" key="1">
    <source>
        <dbReference type="EMBL" id="EYU24873.1"/>
    </source>
</evidence>
<dbReference type="Gene3D" id="3.50.50.60">
    <property type="entry name" value="FAD/NAD(P)-binding domain"/>
    <property type="match status" value="1"/>
</dbReference>